<feature type="compositionally biased region" description="Basic and acidic residues" evidence="1">
    <location>
        <begin position="1"/>
        <end position="10"/>
    </location>
</feature>
<gene>
    <name evidence="2" type="ORF">OG563_33310</name>
</gene>
<accession>A0ABZ1YLD6</accession>
<proteinExistence type="predicted"/>
<evidence type="ECO:0000313" key="2">
    <source>
        <dbReference type="EMBL" id="WUV44040.1"/>
    </source>
</evidence>
<name>A0ABZ1YLD6_9NOCA</name>
<organism evidence="2 3">
    <name type="scientific">Nocardia vinacea</name>
    <dbReference type="NCBI Taxonomy" id="96468"/>
    <lineage>
        <taxon>Bacteria</taxon>
        <taxon>Bacillati</taxon>
        <taxon>Actinomycetota</taxon>
        <taxon>Actinomycetes</taxon>
        <taxon>Mycobacteriales</taxon>
        <taxon>Nocardiaceae</taxon>
        <taxon>Nocardia</taxon>
    </lineage>
</organism>
<sequence length="304" mass="33018">MAQSPGREDGDAGIDGRGGGRRAQGTPELEAAARTRLVGRVVGVEHERDDRDRIRLQELVNREAISVPEPGPGRRGVHPGDVEALVRQATSQVIGERRVPGEGELVVHQVTARRILEELRIVVVEQTCRHRRGRRDGHRRLVALAEQLALVVADDQHDVRGDAPEVLAQPRQRRLTTPPVVLPDFGRAALVEPTPCRFRELVEAANHPGAVVELRIGAIVLGSFGPPVRRRGQQHTVRGRRPENDLCHGNTLPLESVSTWLACHSTTVNSCGSRVGVVRRASPASVIPPRSPPAPDGAGPECSR</sequence>
<feature type="region of interest" description="Disordered" evidence="1">
    <location>
        <begin position="1"/>
        <end position="32"/>
    </location>
</feature>
<dbReference type="EMBL" id="CP109441">
    <property type="protein sequence ID" value="WUV44040.1"/>
    <property type="molecule type" value="Genomic_DNA"/>
</dbReference>
<evidence type="ECO:0000256" key="1">
    <source>
        <dbReference type="SAM" id="MobiDB-lite"/>
    </source>
</evidence>
<protein>
    <submittedName>
        <fullName evidence="2">Uncharacterized protein</fullName>
    </submittedName>
</protein>
<reference evidence="2" key="1">
    <citation type="submission" date="2022-10" db="EMBL/GenBank/DDBJ databases">
        <title>The complete genomes of actinobacterial strains from the NBC collection.</title>
        <authorList>
            <person name="Joergensen T.S."/>
            <person name="Alvarez Arevalo M."/>
            <person name="Sterndorff E.B."/>
            <person name="Faurdal D."/>
            <person name="Vuksanovic O."/>
            <person name="Mourched A.-S."/>
            <person name="Charusanti P."/>
            <person name="Shaw S."/>
            <person name="Blin K."/>
            <person name="Weber T."/>
        </authorList>
    </citation>
    <scope>NUCLEOTIDE SEQUENCE</scope>
    <source>
        <strain evidence="2">NBC_01482</strain>
    </source>
</reference>
<feature type="region of interest" description="Disordered" evidence="1">
    <location>
        <begin position="282"/>
        <end position="304"/>
    </location>
</feature>
<keyword evidence="3" id="KW-1185">Reference proteome</keyword>
<evidence type="ECO:0000313" key="3">
    <source>
        <dbReference type="Proteomes" id="UP001432062"/>
    </source>
</evidence>
<dbReference type="Proteomes" id="UP001432062">
    <property type="component" value="Chromosome"/>
</dbReference>